<sequence length="557" mass="58810">MASNDIKDVEKTEHRDGFEDDSQQEDGAPIHWDWMRVGAIMSLAGIYVGSQIPLYFVGGCLSYIAADIGATTTSVWIPVSYQLAVAALTPFCGYLEDGFGKRNIVLAGCLACCVGVIIAGTAQGFAQIIVGLTITGMGAAPTELTALAGVAELLPVSKRGYGMALVTLFLVPVTPYVMYSQLLSVYATWRWTMWISLIICALPTVGLIVTYWPKSEHTAVQNRKDMIKSIDWLGGFLSIVGVILFLVGLQAGGYTHPWTSAGTLAPLIIGLLLIVAFVVWEAKFAKNPMVPGGLFQGQRIVAGCFLISFVAGMNFYSLLNFYPLTFSAVYDPAPVSVGLKGLGYGVSVTAGATIGNALISSFKGRNRELLAFGAILMTAFSGALASLTPDTPGMAVAFGTLAGFGVGILLVPPAVVAACVVPDNLIATAVALVVTLRFVGGAIGYTIYYAIFTDKITGILPVQVGTYAVGAGLNPADATEFVTTFLTAPADVVLLPYASPATVAAATEGTRWAYSMALTYVWYTSIPFGIITIGVALFLPDIRKWMTSRVAVNIGRK</sequence>
<evidence type="ECO:0000313" key="10">
    <source>
        <dbReference type="Proteomes" id="UP000237631"/>
    </source>
</evidence>
<feature type="transmembrane region" description="Helical" evidence="7">
    <location>
        <begin position="44"/>
        <end position="64"/>
    </location>
</feature>
<evidence type="ECO:0000256" key="2">
    <source>
        <dbReference type="ARBA" id="ARBA00022448"/>
    </source>
</evidence>
<evidence type="ECO:0000256" key="1">
    <source>
        <dbReference type="ARBA" id="ARBA00004141"/>
    </source>
</evidence>
<dbReference type="Proteomes" id="UP000237631">
    <property type="component" value="Unassembled WGS sequence"/>
</dbReference>
<dbReference type="Pfam" id="PF06609">
    <property type="entry name" value="TRI12"/>
    <property type="match status" value="1"/>
</dbReference>
<dbReference type="SUPFAM" id="SSF103473">
    <property type="entry name" value="MFS general substrate transporter"/>
    <property type="match status" value="1"/>
</dbReference>
<feature type="region of interest" description="Disordered" evidence="6">
    <location>
        <begin position="1"/>
        <end position="26"/>
    </location>
</feature>
<feature type="transmembrane region" description="Helical" evidence="7">
    <location>
        <begin position="161"/>
        <end position="179"/>
    </location>
</feature>
<organism evidence="9 10">
    <name type="scientific">Cercospora berteroae</name>
    <dbReference type="NCBI Taxonomy" id="357750"/>
    <lineage>
        <taxon>Eukaryota</taxon>
        <taxon>Fungi</taxon>
        <taxon>Dikarya</taxon>
        <taxon>Ascomycota</taxon>
        <taxon>Pezizomycotina</taxon>
        <taxon>Dothideomycetes</taxon>
        <taxon>Dothideomycetidae</taxon>
        <taxon>Mycosphaerellales</taxon>
        <taxon>Mycosphaerellaceae</taxon>
        <taxon>Cercospora</taxon>
    </lineage>
</organism>
<feature type="transmembrane region" description="Helical" evidence="7">
    <location>
        <begin position="258"/>
        <end position="280"/>
    </location>
</feature>
<proteinExistence type="predicted"/>
<evidence type="ECO:0000256" key="3">
    <source>
        <dbReference type="ARBA" id="ARBA00022692"/>
    </source>
</evidence>
<feature type="transmembrane region" description="Helical" evidence="7">
    <location>
        <begin position="76"/>
        <end position="95"/>
    </location>
</feature>
<comment type="caution">
    <text evidence="9">The sequence shown here is derived from an EMBL/GenBank/DDBJ whole genome shotgun (WGS) entry which is preliminary data.</text>
</comment>
<keyword evidence="10" id="KW-1185">Reference proteome</keyword>
<dbReference type="PANTHER" id="PTHR23501:SF109">
    <property type="entry name" value="MAJOR FACILITATOR SUPERFAMILY (MFS) PROFILE DOMAIN-CONTAINING PROTEIN-RELATED"/>
    <property type="match status" value="1"/>
</dbReference>
<feature type="transmembrane region" description="Helical" evidence="7">
    <location>
        <begin position="128"/>
        <end position="154"/>
    </location>
</feature>
<keyword evidence="3 7" id="KW-0812">Transmembrane</keyword>
<feature type="transmembrane region" description="Helical" evidence="7">
    <location>
        <begin position="342"/>
        <end position="362"/>
    </location>
</feature>
<feature type="transmembrane region" description="Helical" evidence="7">
    <location>
        <begin position="369"/>
        <end position="388"/>
    </location>
</feature>
<feature type="transmembrane region" description="Helical" evidence="7">
    <location>
        <begin position="300"/>
        <end position="322"/>
    </location>
</feature>
<evidence type="ECO:0000256" key="5">
    <source>
        <dbReference type="ARBA" id="ARBA00023136"/>
    </source>
</evidence>
<evidence type="ECO:0000259" key="8">
    <source>
        <dbReference type="PROSITE" id="PS50850"/>
    </source>
</evidence>
<dbReference type="GO" id="GO:0005886">
    <property type="term" value="C:plasma membrane"/>
    <property type="evidence" value="ECO:0007669"/>
    <property type="project" value="TreeGrafter"/>
</dbReference>
<feature type="domain" description="Major facilitator superfamily (MFS) profile" evidence="8">
    <location>
        <begin position="37"/>
        <end position="503"/>
    </location>
</feature>
<keyword evidence="5 7" id="KW-0472">Membrane</keyword>
<evidence type="ECO:0000256" key="4">
    <source>
        <dbReference type="ARBA" id="ARBA00022989"/>
    </source>
</evidence>
<dbReference type="PANTHER" id="PTHR23501">
    <property type="entry name" value="MAJOR FACILITATOR SUPERFAMILY"/>
    <property type="match status" value="1"/>
</dbReference>
<dbReference type="InterPro" id="IPR010573">
    <property type="entry name" value="MFS_Str1/Tri12-like"/>
</dbReference>
<evidence type="ECO:0000313" key="9">
    <source>
        <dbReference type="EMBL" id="PPJ49673.1"/>
    </source>
</evidence>
<dbReference type="OrthoDB" id="4161376at2759"/>
<feature type="transmembrane region" description="Helical" evidence="7">
    <location>
        <begin position="520"/>
        <end position="539"/>
    </location>
</feature>
<feature type="transmembrane region" description="Helical" evidence="7">
    <location>
        <begin position="232"/>
        <end position="252"/>
    </location>
</feature>
<keyword evidence="2" id="KW-0813">Transport</keyword>
<dbReference type="PROSITE" id="PS50850">
    <property type="entry name" value="MFS"/>
    <property type="match status" value="1"/>
</dbReference>
<dbReference type="Gene3D" id="1.20.1250.20">
    <property type="entry name" value="MFS general substrate transporter like domains"/>
    <property type="match status" value="1"/>
</dbReference>
<accession>A0A2S6BQB1</accession>
<dbReference type="InterPro" id="IPR020846">
    <property type="entry name" value="MFS_dom"/>
</dbReference>
<feature type="transmembrane region" description="Helical" evidence="7">
    <location>
        <begin position="104"/>
        <end position="122"/>
    </location>
</feature>
<evidence type="ECO:0000256" key="6">
    <source>
        <dbReference type="SAM" id="MobiDB-lite"/>
    </source>
</evidence>
<feature type="transmembrane region" description="Helical" evidence="7">
    <location>
        <begin position="191"/>
        <end position="212"/>
    </location>
</feature>
<protein>
    <recommendedName>
        <fullName evidence="8">Major facilitator superfamily (MFS) profile domain-containing protein</fullName>
    </recommendedName>
</protein>
<reference evidence="10" key="1">
    <citation type="journal article" date="2017" name="bioRxiv">
        <title>Conservation of a gene cluster reveals novel cercosporin biosynthetic mechanisms and extends production to the genus Colletotrichum.</title>
        <authorList>
            <person name="de Jonge R."/>
            <person name="Ebert M.K."/>
            <person name="Huitt-Roehl C.R."/>
            <person name="Pal P."/>
            <person name="Suttle J.C."/>
            <person name="Spanner R.E."/>
            <person name="Neubauer J.D."/>
            <person name="Jurick W.M.II."/>
            <person name="Stott K.A."/>
            <person name="Secor G.A."/>
            <person name="Thomma B.P.H.J."/>
            <person name="Van de Peer Y."/>
            <person name="Townsend C.A."/>
            <person name="Bolton M.D."/>
        </authorList>
    </citation>
    <scope>NUCLEOTIDE SEQUENCE [LARGE SCALE GENOMIC DNA]</scope>
    <source>
        <strain evidence="10">CBS538.71</strain>
    </source>
</reference>
<comment type="subcellular location">
    <subcellularLocation>
        <location evidence="1">Membrane</location>
        <topology evidence="1">Multi-pass membrane protein</topology>
    </subcellularLocation>
</comment>
<dbReference type="InterPro" id="IPR036259">
    <property type="entry name" value="MFS_trans_sf"/>
</dbReference>
<dbReference type="AlphaFoldDB" id="A0A2S6BQB1"/>
<dbReference type="EMBL" id="PNEN01001800">
    <property type="protein sequence ID" value="PPJ49673.1"/>
    <property type="molecule type" value="Genomic_DNA"/>
</dbReference>
<feature type="transmembrane region" description="Helical" evidence="7">
    <location>
        <begin position="394"/>
        <end position="418"/>
    </location>
</feature>
<evidence type="ECO:0000256" key="7">
    <source>
        <dbReference type="SAM" id="Phobius"/>
    </source>
</evidence>
<keyword evidence="4 7" id="KW-1133">Transmembrane helix</keyword>
<feature type="transmembrane region" description="Helical" evidence="7">
    <location>
        <begin position="425"/>
        <end position="451"/>
    </location>
</feature>
<name>A0A2S6BQB1_9PEZI</name>
<gene>
    <name evidence="9" type="ORF">CBER1_02185</name>
</gene>
<feature type="compositionally biased region" description="Basic and acidic residues" evidence="6">
    <location>
        <begin position="1"/>
        <end position="17"/>
    </location>
</feature>
<dbReference type="GO" id="GO:0022857">
    <property type="term" value="F:transmembrane transporter activity"/>
    <property type="evidence" value="ECO:0007669"/>
    <property type="project" value="InterPro"/>
</dbReference>